<comment type="caution">
    <text evidence="1">The sequence shown here is derived from an EMBL/GenBank/DDBJ whole genome shotgun (WGS) entry which is preliminary data.</text>
</comment>
<name>A0A7J6QC05_PEROL</name>
<sequence>SHIGSASADCGNNLPYNIGASPQGRTVSSLRKEEAQERKVLTKDPLASLLKEPLLEDLTQGAECTIWGHQILAILQGSVVFVSGGDDQVVNVKAVQYEGGWEGQEEENDLYVIQPQSLEESNYDSLKGPSSCISSLNEPGAVFVDRILGETPRLRVAPVNDHRFSSILYL</sequence>
<accession>A0A7J6QC05</accession>
<gene>
    <name evidence="1" type="ORF">FOZ63_031426</name>
</gene>
<proteinExistence type="predicted"/>
<dbReference type="AlphaFoldDB" id="A0A7J6QC05"/>
<reference evidence="1 2" key="1">
    <citation type="submission" date="2020-04" db="EMBL/GenBank/DDBJ databases">
        <title>Perkinsus olseni comparative genomics.</title>
        <authorList>
            <person name="Bogema D.R."/>
        </authorList>
    </citation>
    <scope>NUCLEOTIDE SEQUENCE [LARGE SCALE GENOMIC DNA]</scope>
    <source>
        <strain evidence="1 2">ATCC PRA-207</strain>
    </source>
</reference>
<dbReference type="EMBL" id="JABANO010034069">
    <property type="protein sequence ID" value="KAF4705757.1"/>
    <property type="molecule type" value="Genomic_DNA"/>
</dbReference>
<evidence type="ECO:0000313" key="1">
    <source>
        <dbReference type="EMBL" id="KAF4705757.1"/>
    </source>
</evidence>
<dbReference type="Proteomes" id="UP000553632">
    <property type="component" value="Unassembled WGS sequence"/>
</dbReference>
<organism evidence="1 2">
    <name type="scientific">Perkinsus olseni</name>
    <name type="common">Perkinsus atlanticus</name>
    <dbReference type="NCBI Taxonomy" id="32597"/>
    <lineage>
        <taxon>Eukaryota</taxon>
        <taxon>Sar</taxon>
        <taxon>Alveolata</taxon>
        <taxon>Perkinsozoa</taxon>
        <taxon>Perkinsea</taxon>
        <taxon>Perkinsida</taxon>
        <taxon>Perkinsidae</taxon>
        <taxon>Perkinsus</taxon>
    </lineage>
</organism>
<evidence type="ECO:0000313" key="2">
    <source>
        <dbReference type="Proteomes" id="UP000553632"/>
    </source>
</evidence>
<keyword evidence="2" id="KW-1185">Reference proteome</keyword>
<feature type="non-terminal residue" evidence="1">
    <location>
        <position position="1"/>
    </location>
</feature>
<protein>
    <submittedName>
        <fullName evidence="1">Uncharacterized protein</fullName>
    </submittedName>
</protein>